<dbReference type="KEGG" id="uam:UABAM_03964"/>
<evidence type="ECO:0000313" key="8">
    <source>
        <dbReference type="Proteomes" id="UP000326354"/>
    </source>
</evidence>
<dbReference type="HAMAP" id="MF_01326_B">
    <property type="entry name" value="Ribosomal_uL24_B"/>
    <property type="match status" value="1"/>
</dbReference>
<dbReference type="EMBL" id="AP019860">
    <property type="protein sequence ID" value="BBM85590.1"/>
    <property type="molecule type" value="Genomic_DNA"/>
</dbReference>
<dbReference type="AlphaFoldDB" id="A0A5S9IR20"/>
<dbReference type="RefSeq" id="WP_151969684.1">
    <property type="nucleotide sequence ID" value="NZ_AP019860.1"/>
</dbReference>
<dbReference type="NCBIfam" id="TIGR01079">
    <property type="entry name" value="rplX_bact"/>
    <property type="match status" value="1"/>
</dbReference>
<comment type="function">
    <text evidence="5">One of the proteins that surrounds the polypeptide exit tunnel on the outside of the subunit.</text>
</comment>
<dbReference type="InterPro" id="IPR003256">
    <property type="entry name" value="Ribosomal_uL24"/>
</dbReference>
<dbReference type="GO" id="GO:1990904">
    <property type="term" value="C:ribonucleoprotein complex"/>
    <property type="evidence" value="ECO:0007669"/>
    <property type="project" value="UniProtKB-KW"/>
</dbReference>
<comment type="subunit">
    <text evidence="5">Part of the 50S ribosomal subunit.</text>
</comment>
<dbReference type="Pfam" id="PF00467">
    <property type="entry name" value="KOW"/>
    <property type="match status" value="1"/>
</dbReference>
<accession>A0A5S9IR20</accession>
<keyword evidence="8" id="KW-1185">Reference proteome</keyword>
<evidence type="ECO:0000256" key="2">
    <source>
        <dbReference type="ARBA" id="ARBA00022980"/>
    </source>
</evidence>
<dbReference type="InterPro" id="IPR005824">
    <property type="entry name" value="KOW"/>
</dbReference>
<dbReference type="GO" id="GO:0005840">
    <property type="term" value="C:ribosome"/>
    <property type="evidence" value="ECO:0007669"/>
    <property type="project" value="UniProtKB-KW"/>
</dbReference>
<reference evidence="7 8" key="1">
    <citation type="submission" date="2019-08" db="EMBL/GenBank/DDBJ databases">
        <title>Complete genome sequence of Candidatus Uab amorphum.</title>
        <authorList>
            <person name="Shiratori T."/>
            <person name="Suzuki S."/>
            <person name="Kakizawa Y."/>
            <person name="Ishida K."/>
        </authorList>
    </citation>
    <scope>NUCLEOTIDE SEQUENCE [LARGE SCALE GENOMIC DNA]</scope>
    <source>
        <strain evidence="7 8">SRT547</strain>
    </source>
</reference>
<dbReference type="Pfam" id="PF17136">
    <property type="entry name" value="ribosomal_L24"/>
    <property type="match status" value="1"/>
</dbReference>
<dbReference type="InterPro" id="IPR008991">
    <property type="entry name" value="Translation_prot_SH3-like_sf"/>
</dbReference>
<gene>
    <name evidence="5" type="primary">rplX</name>
    <name evidence="7" type="ORF">UABAM_03964</name>
</gene>
<evidence type="ECO:0000256" key="1">
    <source>
        <dbReference type="ARBA" id="ARBA00010618"/>
    </source>
</evidence>
<dbReference type="InterPro" id="IPR014722">
    <property type="entry name" value="Rib_uL2_dom2"/>
</dbReference>
<protein>
    <recommendedName>
        <fullName evidence="4 5">Large ribosomal subunit protein uL24</fullName>
    </recommendedName>
</protein>
<keyword evidence="5" id="KW-0694">RNA-binding</keyword>
<dbReference type="GO" id="GO:0003735">
    <property type="term" value="F:structural constituent of ribosome"/>
    <property type="evidence" value="ECO:0007669"/>
    <property type="project" value="InterPro"/>
</dbReference>
<dbReference type="Proteomes" id="UP000326354">
    <property type="component" value="Chromosome"/>
</dbReference>
<dbReference type="OrthoDB" id="9807419at2"/>
<name>A0A5S9IR20_UABAM</name>
<dbReference type="InterPro" id="IPR057264">
    <property type="entry name" value="Ribosomal_uL24_C"/>
</dbReference>
<proteinExistence type="inferred from homology"/>
<feature type="domain" description="KOW" evidence="6">
    <location>
        <begin position="2"/>
        <end position="29"/>
    </location>
</feature>
<evidence type="ECO:0000256" key="4">
    <source>
        <dbReference type="ARBA" id="ARBA00035206"/>
    </source>
</evidence>
<comment type="similarity">
    <text evidence="1 5">Belongs to the universal ribosomal protein uL24 family.</text>
</comment>
<dbReference type="PANTHER" id="PTHR12903">
    <property type="entry name" value="MITOCHONDRIAL RIBOSOMAL PROTEIN L24"/>
    <property type="match status" value="1"/>
</dbReference>
<evidence type="ECO:0000313" key="7">
    <source>
        <dbReference type="EMBL" id="BBM85590.1"/>
    </source>
</evidence>
<dbReference type="Gene3D" id="2.30.30.30">
    <property type="match status" value="1"/>
</dbReference>
<keyword evidence="5" id="KW-0699">rRNA-binding</keyword>
<organism evidence="7 8">
    <name type="scientific">Uabimicrobium amorphum</name>
    <dbReference type="NCBI Taxonomy" id="2596890"/>
    <lineage>
        <taxon>Bacteria</taxon>
        <taxon>Pseudomonadati</taxon>
        <taxon>Planctomycetota</taxon>
        <taxon>Candidatus Uabimicrobiia</taxon>
        <taxon>Candidatus Uabimicrobiales</taxon>
        <taxon>Candidatus Uabimicrobiaceae</taxon>
        <taxon>Candidatus Uabimicrobium</taxon>
    </lineage>
</organism>
<evidence type="ECO:0000256" key="5">
    <source>
        <dbReference type="HAMAP-Rule" id="MF_01326"/>
    </source>
</evidence>
<evidence type="ECO:0000256" key="3">
    <source>
        <dbReference type="ARBA" id="ARBA00023274"/>
    </source>
</evidence>
<dbReference type="SUPFAM" id="SSF50104">
    <property type="entry name" value="Translation proteins SH3-like domain"/>
    <property type="match status" value="1"/>
</dbReference>
<dbReference type="CDD" id="cd06089">
    <property type="entry name" value="KOW_RPL26"/>
    <property type="match status" value="1"/>
</dbReference>
<sequence length="91" mass="10564">MKIREGDYVQVIAGADVGKRGKVLRTFPKRNRVIVEGLNYVFKHLKKSQKNPQGGRIEKEAPIHVSNVMLYSVHYQETTRSRSKYEMKESE</sequence>
<keyword evidence="3 5" id="KW-0687">Ribonucleoprotein</keyword>
<dbReference type="SMART" id="SM00739">
    <property type="entry name" value="KOW"/>
    <property type="match status" value="1"/>
</dbReference>
<dbReference type="GO" id="GO:0006412">
    <property type="term" value="P:translation"/>
    <property type="evidence" value="ECO:0007669"/>
    <property type="project" value="UniProtKB-UniRule"/>
</dbReference>
<dbReference type="InterPro" id="IPR041988">
    <property type="entry name" value="Ribosomal_uL24_KOW"/>
</dbReference>
<keyword evidence="2 5" id="KW-0689">Ribosomal protein</keyword>
<evidence type="ECO:0000259" key="6">
    <source>
        <dbReference type="SMART" id="SM00739"/>
    </source>
</evidence>
<dbReference type="GO" id="GO:0019843">
    <property type="term" value="F:rRNA binding"/>
    <property type="evidence" value="ECO:0007669"/>
    <property type="project" value="UniProtKB-UniRule"/>
</dbReference>
<comment type="function">
    <text evidence="5">One of two assembly initiator proteins, it binds directly to the 5'-end of the 23S rRNA, where it nucleates assembly of the 50S subunit.</text>
</comment>